<proteinExistence type="predicted"/>
<dbReference type="Proteomes" id="UP000515344">
    <property type="component" value="Chromosome"/>
</dbReference>
<dbReference type="RefSeq" id="WP_182801141.1">
    <property type="nucleotide sequence ID" value="NZ_CP060007.1"/>
</dbReference>
<protein>
    <recommendedName>
        <fullName evidence="4">Cytochrome c domain-containing protein</fullName>
    </recommendedName>
</protein>
<accession>A0A7G5XBM2</accession>
<evidence type="ECO:0000256" key="1">
    <source>
        <dbReference type="SAM" id="SignalP"/>
    </source>
</evidence>
<feature type="chain" id="PRO_5029007799" description="Cytochrome c domain-containing protein" evidence="1">
    <location>
        <begin position="21"/>
        <end position="119"/>
    </location>
</feature>
<feature type="signal peptide" evidence="1">
    <location>
        <begin position="1"/>
        <end position="20"/>
    </location>
</feature>
<dbReference type="PROSITE" id="PS51257">
    <property type="entry name" value="PROKAR_LIPOPROTEIN"/>
    <property type="match status" value="1"/>
</dbReference>
<dbReference type="SUPFAM" id="SSF46626">
    <property type="entry name" value="Cytochrome c"/>
    <property type="match status" value="1"/>
</dbReference>
<dbReference type="AlphaFoldDB" id="A0A7G5XBM2"/>
<dbReference type="GO" id="GO:0009055">
    <property type="term" value="F:electron transfer activity"/>
    <property type="evidence" value="ECO:0007669"/>
    <property type="project" value="InterPro"/>
</dbReference>
<evidence type="ECO:0008006" key="4">
    <source>
        <dbReference type="Google" id="ProtNLM"/>
    </source>
</evidence>
<reference evidence="3" key="1">
    <citation type="submission" date="2020-08" db="EMBL/GenBank/DDBJ databases">
        <title>Lacibacter sp. S13-6-6 genome sequencing.</title>
        <authorList>
            <person name="Jin L."/>
        </authorList>
    </citation>
    <scope>NUCLEOTIDE SEQUENCE [LARGE SCALE GENOMIC DNA]</scope>
    <source>
        <strain evidence="3">S13-6-6</strain>
    </source>
</reference>
<evidence type="ECO:0000313" key="3">
    <source>
        <dbReference type="Proteomes" id="UP000515344"/>
    </source>
</evidence>
<evidence type="ECO:0000313" key="2">
    <source>
        <dbReference type="EMBL" id="QNA42875.1"/>
    </source>
</evidence>
<sequence>MKRIIMYVFIILSSSCYYDAADLLYPASGVCDTTPTSYSQKVVPLLQQQCYSCHLNASTGGGIMMGTYTADKVLATNGKLYGSISHTAGYSAMPKGGAKMTNCQIAIIKQWIDAGTPAN</sequence>
<dbReference type="KEGG" id="lacs:H4075_12300"/>
<organism evidence="2 3">
    <name type="scientific">Lacibacter sediminis</name>
    <dbReference type="NCBI Taxonomy" id="2760713"/>
    <lineage>
        <taxon>Bacteria</taxon>
        <taxon>Pseudomonadati</taxon>
        <taxon>Bacteroidota</taxon>
        <taxon>Chitinophagia</taxon>
        <taxon>Chitinophagales</taxon>
        <taxon>Chitinophagaceae</taxon>
        <taxon>Lacibacter</taxon>
    </lineage>
</organism>
<keyword evidence="1" id="KW-0732">Signal</keyword>
<dbReference type="Gene3D" id="1.10.760.10">
    <property type="entry name" value="Cytochrome c-like domain"/>
    <property type="match status" value="1"/>
</dbReference>
<keyword evidence="3" id="KW-1185">Reference proteome</keyword>
<name>A0A7G5XBM2_9BACT</name>
<dbReference type="GO" id="GO:0020037">
    <property type="term" value="F:heme binding"/>
    <property type="evidence" value="ECO:0007669"/>
    <property type="project" value="InterPro"/>
</dbReference>
<gene>
    <name evidence="2" type="ORF">H4075_12300</name>
</gene>
<dbReference type="InterPro" id="IPR036909">
    <property type="entry name" value="Cyt_c-like_dom_sf"/>
</dbReference>
<dbReference type="EMBL" id="CP060007">
    <property type="protein sequence ID" value="QNA42875.1"/>
    <property type="molecule type" value="Genomic_DNA"/>
</dbReference>